<reference evidence="5" key="1">
    <citation type="submission" date="2016-10" db="EMBL/GenBank/DDBJ databases">
        <authorList>
            <person name="Varghese N."/>
            <person name="Submissions S."/>
        </authorList>
    </citation>
    <scope>NUCLEOTIDE SEQUENCE [LARGE SCALE GENOMIC DNA]</scope>
    <source>
        <strain evidence="5">CGMCC 1.10370</strain>
    </source>
</reference>
<dbReference type="STRING" id="739143.SAMN05216297_102420"/>
<keyword evidence="1" id="KW-0677">Repeat</keyword>
<accession>A0A1I1MBS1</accession>
<dbReference type="Gene3D" id="1.25.40.10">
    <property type="entry name" value="Tetratricopeptide repeat domain"/>
    <property type="match status" value="2"/>
</dbReference>
<dbReference type="Proteomes" id="UP000199672">
    <property type="component" value="Unassembled WGS sequence"/>
</dbReference>
<dbReference type="SMART" id="SM00028">
    <property type="entry name" value="TPR"/>
    <property type="match status" value="1"/>
</dbReference>
<evidence type="ECO:0000313" key="4">
    <source>
        <dbReference type="EMBL" id="SFC82851.1"/>
    </source>
</evidence>
<protein>
    <submittedName>
        <fullName evidence="4">Tetratricopeptide repeat-containing protein</fullName>
    </submittedName>
</protein>
<dbReference type="InterPro" id="IPR019734">
    <property type="entry name" value="TPR_rpt"/>
</dbReference>
<dbReference type="Pfam" id="PF07719">
    <property type="entry name" value="TPR_2"/>
    <property type="match status" value="1"/>
</dbReference>
<dbReference type="PROSITE" id="PS50005">
    <property type="entry name" value="TPR"/>
    <property type="match status" value="1"/>
</dbReference>
<name>A0A1I1MBS1_9FLAO</name>
<dbReference type="EMBL" id="FOMH01000002">
    <property type="protein sequence ID" value="SFC82851.1"/>
    <property type="molecule type" value="Genomic_DNA"/>
</dbReference>
<evidence type="ECO:0000256" key="3">
    <source>
        <dbReference type="PROSITE-ProRule" id="PRU00339"/>
    </source>
</evidence>
<sequence length="354" mass="39947">MKENIKMLSCLLMISVSVFAQKDKIKEAQSLFDKGKSEEALAILTKTEYLILNAPDEDKSDYYFLKGNVLKDLALKDIDAANNFTLAAQSYQDVFLYENESGKFKSTVKANMALKDMKAGLVNGAMADFKAGKFKESSEKSYKVYLFDKKDTLNLYNAASSALNGKDYNTAITYYELLKKINYSGKGVLYLATNKKTKEEDAFISPKAREYAIQQGTYEKPRTESVPSKKIEVNSNLAYSYLENKNYPKAEAVYNYVLELNPNYIDAYINLAYLKLQIKKDLMDQISSLGTSKAEMQKYDKLNATKDDVTRSAIPYLKKVLAIEPKNEDATKVLLGVYRSLDMTAEYNALKAGM</sequence>
<organism evidence="4 5">
    <name type="scientific">Flavobacterium phragmitis</name>
    <dbReference type="NCBI Taxonomy" id="739143"/>
    <lineage>
        <taxon>Bacteria</taxon>
        <taxon>Pseudomonadati</taxon>
        <taxon>Bacteroidota</taxon>
        <taxon>Flavobacteriia</taxon>
        <taxon>Flavobacteriales</taxon>
        <taxon>Flavobacteriaceae</taxon>
        <taxon>Flavobacterium</taxon>
    </lineage>
</organism>
<keyword evidence="5" id="KW-1185">Reference proteome</keyword>
<feature type="repeat" description="TPR" evidence="3">
    <location>
        <begin position="231"/>
        <end position="264"/>
    </location>
</feature>
<dbReference type="AlphaFoldDB" id="A0A1I1MBS1"/>
<dbReference type="RefSeq" id="WP_091491328.1">
    <property type="nucleotide sequence ID" value="NZ_FOMH01000002.1"/>
</dbReference>
<gene>
    <name evidence="4" type="ORF">SAMN05216297_102420</name>
</gene>
<dbReference type="SUPFAM" id="SSF48452">
    <property type="entry name" value="TPR-like"/>
    <property type="match status" value="2"/>
</dbReference>
<evidence type="ECO:0000256" key="1">
    <source>
        <dbReference type="ARBA" id="ARBA00022737"/>
    </source>
</evidence>
<evidence type="ECO:0000256" key="2">
    <source>
        <dbReference type="ARBA" id="ARBA00022803"/>
    </source>
</evidence>
<dbReference type="OrthoDB" id="1149028at2"/>
<proteinExistence type="predicted"/>
<dbReference type="InterPro" id="IPR011990">
    <property type="entry name" value="TPR-like_helical_dom_sf"/>
</dbReference>
<keyword evidence="2 3" id="KW-0802">TPR repeat</keyword>
<dbReference type="InterPro" id="IPR013105">
    <property type="entry name" value="TPR_2"/>
</dbReference>
<evidence type="ECO:0000313" key="5">
    <source>
        <dbReference type="Proteomes" id="UP000199672"/>
    </source>
</evidence>